<keyword evidence="1" id="KW-0472">Membrane</keyword>
<dbReference type="RefSeq" id="WP_252587094.1">
    <property type="nucleotide sequence ID" value="NZ_JAMWYS010000024.1"/>
</dbReference>
<feature type="transmembrane region" description="Helical" evidence="1">
    <location>
        <begin position="209"/>
        <end position="229"/>
    </location>
</feature>
<feature type="transmembrane region" description="Helical" evidence="1">
    <location>
        <begin position="169"/>
        <end position="189"/>
    </location>
</feature>
<dbReference type="AlphaFoldDB" id="A0A9X2F1R3"/>
<organism evidence="2 3">
    <name type="scientific">Solitalea agri</name>
    <dbReference type="NCBI Taxonomy" id="2953739"/>
    <lineage>
        <taxon>Bacteria</taxon>
        <taxon>Pseudomonadati</taxon>
        <taxon>Bacteroidota</taxon>
        <taxon>Sphingobacteriia</taxon>
        <taxon>Sphingobacteriales</taxon>
        <taxon>Sphingobacteriaceae</taxon>
        <taxon>Solitalea</taxon>
    </lineage>
</organism>
<keyword evidence="1" id="KW-1133">Transmembrane helix</keyword>
<evidence type="ECO:0000313" key="3">
    <source>
        <dbReference type="Proteomes" id="UP001155182"/>
    </source>
</evidence>
<evidence type="ECO:0000313" key="2">
    <source>
        <dbReference type="EMBL" id="MCO4292611.1"/>
    </source>
</evidence>
<keyword evidence="3" id="KW-1185">Reference proteome</keyword>
<keyword evidence="1" id="KW-0812">Transmembrane</keyword>
<feature type="transmembrane region" description="Helical" evidence="1">
    <location>
        <begin position="6"/>
        <end position="28"/>
    </location>
</feature>
<sequence>MIENLPTYISLIFALTTIATLVFFIWAVSNSNSAQTRKKALSIFIGLAVWLIFQTVLTISNVYNSGTNFFPPKILLLGILPTILTIILLFSTSKGRTFIDSLPLRNLTYLNIVRVPVEIVLYWLFLNKAIPELMTFEGRNFDILAGITAPIIAYFGLTKHKIGRNGILLWNFACLGLLINIVVNTLFSTPSPIQKFAFEQPNIAILNFPFSWLPTLIVPVVLFGHLTAIRQLLKHKAN</sequence>
<dbReference type="Proteomes" id="UP001155182">
    <property type="component" value="Unassembled WGS sequence"/>
</dbReference>
<feature type="transmembrane region" description="Helical" evidence="1">
    <location>
        <begin position="40"/>
        <end position="62"/>
    </location>
</feature>
<accession>A0A9X2F1R3</accession>
<name>A0A9X2F1R3_9SPHI</name>
<reference evidence="2" key="1">
    <citation type="submission" date="2022-06" db="EMBL/GenBank/DDBJ databases">
        <title>Solitalea sp. MAHUQ-68 isolated from rhizospheric soil.</title>
        <authorList>
            <person name="Huq M.A."/>
        </authorList>
    </citation>
    <scope>NUCLEOTIDE SEQUENCE</scope>
    <source>
        <strain evidence="2">MAHUQ-68</strain>
    </source>
</reference>
<evidence type="ECO:0000256" key="1">
    <source>
        <dbReference type="SAM" id="Phobius"/>
    </source>
</evidence>
<protein>
    <submittedName>
        <fullName evidence="2">Uncharacterized protein</fullName>
    </submittedName>
</protein>
<gene>
    <name evidence="2" type="ORF">NF867_07045</name>
</gene>
<proteinExistence type="predicted"/>
<feature type="transmembrane region" description="Helical" evidence="1">
    <location>
        <begin position="138"/>
        <end position="157"/>
    </location>
</feature>
<dbReference type="EMBL" id="JAMWYS010000024">
    <property type="protein sequence ID" value="MCO4292611.1"/>
    <property type="molecule type" value="Genomic_DNA"/>
</dbReference>
<comment type="caution">
    <text evidence="2">The sequence shown here is derived from an EMBL/GenBank/DDBJ whole genome shotgun (WGS) entry which is preliminary data.</text>
</comment>
<feature type="transmembrane region" description="Helical" evidence="1">
    <location>
        <begin position="104"/>
        <end position="126"/>
    </location>
</feature>
<feature type="transmembrane region" description="Helical" evidence="1">
    <location>
        <begin position="74"/>
        <end position="92"/>
    </location>
</feature>